<evidence type="ECO:0000313" key="2">
    <source>
        <dbReference type="EMBL" id="RIA79391.1"/>
    </source>
</evidence>
<keyword evidence="3" id="KW-1185">Reference proteome</keyword>
<evidence type="ECO:0000256" key="1">
    <source>
        <dbReference type="SAM" id="MobiDB-lite"/>
    </source>
</evidence>
<comment type="caution">
    <text evidence="2">The sequence shown here is derived from an EMBL/GenBank/DDBJ whole genome shotgun (WGS) entry which is preliminary data.</text>
</comment>
<dbReference type="Proteomes" id="UP000265703">
    <property type="component" value="Unassembled WGS sequence"/>
</dbReference>
<evidence type="ECO:0000313" key="3">
    <source>
        <dbReference type="Proteomes" id="UP000265703"/>
    </source>
</evidence>
<accession>A0A397S9J1</accession>
<sequence length="265" mass="29950">YKKEESVALLSDDLNDLLNNEEAQQSKSKGAKRGHKKKQDTVAPPASKIIIDLLNDDDGSTKDLNKDKQNENSQNDDKFIFLTRMTVSDLRANNPIDQINDIPSNRLILLELRNKITPSNSTSKMILAIPDSRVNSPFGHITSRILRPRLIPLSPRDNMMNIVNNSHNISNASQYNFNMNDEGIPLPFNKMMIYQLCLWLCMNPNILQLANNMHLSMQMPVVDGLHFIPSTTPGTLIMPQDQGIMLEELIWKVTKCELNSAKGIE</sequence>
<feature type="compositionally biased region" description="Basic residues" evidence="1">
    <location>
        <begin position="29"/>
        <end position="38"/>
    </location>
</feature>
<dbReference type="OrthoDB" id="2386959at2759"/>
<proteinExistence type="predicted"/>
<dbReference type="AlphaFoldDB" id="A0A397S9J1"/>
<feature type="non-terminal residue" evidence="2">
    <location>
        <position position="1"/>
    </location>
</feature>
<feature type="region of interest" description="Disordered" evidence="1">
    <location>
        <begin position="16"/>
        <end position="48"/>
    </location>
</feature>
<reference evidence="2 3" key="1">
    <citation type="submission" date="2018-06" db="EMBL/GenBank/DDBJ databases">
        <title>Comparative genomics reveals the genomic features of Rhizophagus irregularis, R. cerebriforme, R. diaphanum and Gigaspora rosea, and their symbiotic lifestyle signature.</title>
        <authorList>
            <person name="Morin E."/>
            <person name="San Clemente H."/>
            <person name="Chen E.C.H."/>
            <person name="De La Providencia I."/>
            <person name="Hainaut M."/>
            <person name="Kuo A."/>
            <person name="Kohler A."/>
            <person name="Murat C."/>
            <person name="Tang N."/>
            <person name="Roy S."/>
            <person name="Loubradou J."/>
            <person name="Henrissat B."/>
            <person name="Grigoriev I.V."/>
            <person name="Corradi N."/>
            <person name="Roux C."/>
            <person name="Martin F.M."/>
        </authorList>
    </citation>
    <scope>NUCLEOTIDE SEQUENCE [LARGE SCALE GENOMIC DNA]</scope>
    <source>
        <strain evidence="2 3">DAOM 227022</strain>
    </source>
</reference>
<dbReference type="EMBL" id="QKYT01001325">
    <property type="protein sequence ID" value="RIA79391.1"/>
    <property type="molecule type" value="Genomic_DNA"/>
</dbReference>
<name>A0A397S9J1_9GLOM</name>
<gene>
    <name evidence="2" type="ORF">C1645_840796</name>
</gene>
<protein>
    <submittedName>
        <fullName evidence="2">Uncharacterized protein</fullName>
    </submittedName>
</protein>
<organism evidence="2 3">
    <name type="scientific">Glomus cerebriforme</name>
    <dbReference type="NCBI Taxonomy" id="658196"/>
    <lineage>
        <taxon>Eukaryota</taxon>
        <taxon>Fungi</taxon>
        <taxon>Fungi incertae sedis</taxon>
        <taxon>Mucoromycota</taxon>
        <taxon>Glomeromycotina</taxon>
        <taxon>Glomeromycetes</taxon>
        <taxon>Glomerales</taxon>
        <taxon>Glomeraceae</taxon>
        <taxon>Glomus</taxon>
    </lineage>
</organism>